<proteinExistence type="predicted"/>
<dbReference type="RefSeq" id="WP_098037655.1">
    <property type="nucleotide sequence ID" value="NZ_CWGJ01000006.1"/>
</dbReference>
<dbReference type="Proteomes" id="UP000220251">
    <property type="component" value="Unassembled WGS sequence"/>
</dbReference>
<reference evidence="2" key="1">
    <citation type="submission" date="2015-06" db="EMBL/GenBank/DDBJ databases">
        <authorList>
            <person name="Bertelli C."/>
        </authorList>
    </citation>
    <scope>NUCLEOTIDE SEQUENCE [LARGE SCALE GENOMIC DNA]</scope>
    <source>
        <strain evidence="2">CRIB-30</strain>
    </source>
</reference>
<organism evidence="1 2">
    <name type="scientific">Estrella lausannensis</name>
    <dbReference type="NCBI Taxonomy" id="483423"/>
    <lineage>
        <taxon>Bacteria</taxon>
        <taxon>Pseudomonadati</taxon>
        <taxon>Chlamydiota</taxon>
        <taxon>Chlamydiia</taxon>
        <taxon>Parachlamydiales</taxon>
        <taxon>Candidatus Criblamydiaceae</taxon>
        <taxon>Estrella</taxon>
    </lineage>
</organism>
<name>A0A0H5DQG5_9BACT</name>
<keyword evidence="2" id="KW-1185">Reference proteome</keyword>
<evidence type="ECO:0000313" key="1">
    <source>
        <dbReference type="EMBL" id="CRX37799.1"/>
    </source>
</evidence>
<protein>
    <submittedName>
        <fullName evidence="1">Uncharacterized protein</fullName>
    </submittedName>
</protein>
<gene>
    <name evidence="1" type="ORF">ELAC_0443</name>
</gene>
<dbReference type="EMBL" id="CWGJ01000006">
    <property type="protein sequence ID" value="CRX37799.1"/>
    <property type="molecule type" value="Genomic_DNA"/>
</dbReference>
<evidence type="ECO:0000313" key="2">
    <source>
        <dbReference type="Proteomes" id="UP000220251"/>
    </source>
</evidence>
<dbReference type="AlphaFoldDB" id="A0A0H5DQG5"/>
<sequence>MRTVLFLGYPLTDSLQREFTKVDQRLLEMFLSGVAPYLQRIEYRGEVFVGKEVGQAADFNKIKLLEANIYSMLAKIIPSYSFKEIPLSLLPLLDLD</sequence>
<accession>A0A0H5DQG5</accession>